<protein>
    <recommendedName>
        <fullName evidence="3">Transposase</fullName>
    </recommendedName>
</protein>
<sequence>MTQVIYNALVHSVFYCRSSNDYRQSELKLTDRTLTSNQLAN</sequence>
<gene>
    <name evidence="1" type="ORF">ACFFHM_17055</name>
</gene>
<dbReference type="Proteomes" id="UP001589838">
    <property type="component" value="Unassembled WGS sequence"/>
</dbReference>
<accession>A0ABV6KFU2</accession>
<reference evidence="1 2" key="1">
    <citation type="submission" date="2024-09" db="EMBL/GenBank/DDBJ databases">
        <authorList>
            <person name="Sun Q."/>
            <person name="Mori K."/>
        </authorList>
    </citation>
    <scope>NUCLEOTIDE SEQUENCE [LARGE SCALE GENOMIC DNA]</scope>
    <source>
        <strain evidence="1 2">NCAIM B.02610</strain>
    </source>
</reference>
<dbReference type="RefSeq" id="WP_335962778.1">
    <property type="nucleotide sequence ID" value="NZ_JAXBLX010000035.1"/>
</dbReference>
<dbReference type="EMBL" id="JBHLUX010000039">
    <property type="protein sequence ID" value="MFC0472164.1"/>
    <property type="molecule type" value="Genomic_DNA"/>
</dbReference>
<name>A0ABV6KFU2_9BACI</name>
<evidence type="ECO:0000313" key="2">
    <source>
        <dbReference type="Proteomes" id="UP001589838"/>
    </source>
</evidence>
<comment type="caution">
    <text evidence="1">The sequence shown here is derived from an EMBL/GenBank/DDBJ whole genome shotgun (WGS) entry which is preliminary data.</text>
</comment>
<evidence type="ECO:0000313" key="1">
    <source>
        <dbReference type="EMBL" id="MFC0472164.1"/>
    </source>
</evidence>
<keyword evidence="2" id="KW-1185">Reference proteome</keyword>
<evidence type="ECO:0008006" key="3">
    <source>
        <dbReference type="Google" id="ProtNLM"/>
    </source>
</evidence>
<proteinExistence type="predicted"/>
<organism evidence="1 2">
    <name type="scientific">Halalkalibacter kiskunsagensis</name>
    <dbReference type="NCBI Taxonomy" id="1548599"/>
    <lineage>
        <taxon>Bacteria</taxon>
        <taxon>Bacillati</taxon>
        <taxon>Bacillota</taxon>
        <taxon>Bacilli</taxon>
        <taxon>Bacillales</taxon>
        <taxon>Bacillaceae</taxon>
        <taxon>Halalkalibacter</taxon>
    </lineage>
</organism>